<evidence type="ECO:0000313" key="1">
    <source>
        <dbReference type="EMBL" id="SUY47926.1"/>
    </source>
</evidence>
<reference evidence="1 2" key="1">
    <citation type="submission" date="2018-06" db="EMBL/GenBank/DDBJ databases">
        <authorList>
            <consortium name="Pathogen Informatics"/>
            <person name="Doyle S."/>
        </authorList>
    </citation>
    <scope>NUCLEOTIDE SEQUENCE [LARGE SCALE GENOMIC DNA]</scope>
    <source>
        <strain evidence="1 2">NCTC9836</strain>
    </source>
</reference>
<evidence type="ECO:0000313" key="2">
    <source>
        <dbReference type="Proteomes" id="UP000254664"/>
    </source>
</evidence>
<accession>A0A381JBY2</accession>
<organism evidence="1 2">
    <name type="scientific">Clostridium putrefaciens</name>
    <dbReference type="NCBI Taxonomy" id="99675"/>
    <lineage>
        <taxon>Bacteria</taxon>
        <taxon>Bacillati</taxon>
        <taxon>Bacillota</taxon>
        <taxon>Clostridia</taxon>
        <taxon>Eubacteriales</taxon>
        <taxon>Clostridiaceae</taxon>
        <taxon>Clostridium</taxon>
    </lineage>
</organism>
<protein>
    <submittedName>
        <fullName evidence="1">Uncharacterized protein</fullName>
    </submittedName>
</protein>
<dbReference type="RefSeq" id="WP_115641802.1">
    <property type="nucleotide sequence ID" value="NZ_UFWZ01000001.1"/>
</dbReference>
<proteinExistence type="predicted"/>
<keyword evidence="2" id="KW-1185">Reference proteome</keyword>
<dbReference type="EMBL" id="UFWZ01000001">
    <property type="protein sequence ID" value="SUY47926.1"/>
    <property type="molecule type" value="Genomic_DNA"/>
</dbReference>
<name>A0A381JBY2_9CLOT</name>
<gene>
    <name evidence="1" type="ORF">NCTC9836_02297</name>
</gene>
<dbReference type="Proteomes" id="UP000254664">
    <property type="component" value="Unassembled WGS sequence"/>
</dbReference>
<dbReference type="AlphaFoldDB" id="A0A381JBY2"/>
<sequence length="61" mass="6854">MKIDDNTLNNLLKDNSNSFNNLSLYVNNVNGAPLIEVIDSNSFLIEIPEKGYHSKKFKPGD</sequence>